<feature type="domain" description="NADPH-dependent FMN reductase-like" evidence="3">
    <location>
        <begin position="3"/>
        <end position="126"/>
    </location>
</feature>
<dbReference type="InterPro" id="IPR029039">
    <property type="entry name" value="Flavoprotein-like_sf"/>
</dbReference>
<dbReference type="eggNOG" id="COG0655">
    <property type="taxonomic scope" value="Bacteria"/>
</dbReference>
<protein>
    <submittedName>
        <fullName evidence="4">NADPH-dependent FMN reductase</fullName>
    </submittedName>
</protein>
<dbReference type="InterPro" id="IPR051796">
    <property type="entry name" value="ISF_SsuE-like"/>
</dbReference>
<evidence type="ECO:0000256" key="2">
    <source>
        <dbReference type="ARBA" id="ARBA00022643"/>
    </source>
</evidence>
<dbReference type="PATRIC" id="fig|536227.13.peg.3134"/>
<dbReference type="AlphaFoldDB" id="C6PXA0"/>
<dbReference type="OrthoDB" id="9805976at2"/>
<proteinExistence type="predicted"/>
<reference evidence="4 5" key="1">
    <citation type="submission" date="2009-06" db="EMBL/GenBank/DDBJ databases">
        <title>The draft genome of Clostridium carboxidivorans P7.</title>
        <authorList>
            <consortium name="US DOE Joint Genome Institute (JGI-PGF)"/>
            <person name="Lucas S."/>
            <person name="Copeland A."/>
            <person name="Lapidus A."/>
            <person name="Glavina del Rio T."/>
            <person name="Tice H."/>
            <person name="Bruce D."/>
            <person name="Goodwin L."/>
            <person name="Pitluck S."/>
            <person name="Larimer F."/>
            <person name="Land M.L."/>
            <person name="Hauser L."/>
            <person name="Hemme C.L."/>
        </authorList>
    </citation>
    <scope>NUCLEOTIDE SEQUENCE [LARGE SCALE GENOMIC DNA]</scope>
    <source>
        <strain evidence="4 5">P7</strain>
    </source>
</reference>
<dbReference type="Gene3D" id="3.40.50.360">
    <property type="match status" value="1"/>
</dbReference>
<evidence type="ECO:0000256" key="1">
    <source>
        <dbReference type="ARBA" id="ARBA00022630"/>
    </source>
</evidence>
<dbReference type="STRING" id="536227.Ccar_14960"/>
<dbReference type="Proteomes" id="UP000004198">
    <property type="component" value="Unassembled WGS sequence"/>
</dbReference>
<dbReference type="EMBL" id="ACVI01000063">
    <property type="protein sequence ID" value="EET86156.1"/>
    <property type="molecule type" value="Genomic_DNA"/>
</dbReference>
<keyword evidence="2" id="KW-0288">FMN</keyword>
<organism evidence="4 5">
    <name type="scientific">Clostridium carboxidivorans P7</name>
    <dbReference type="NCBI Taxonomy" id="536227"/>
    <lineage>
        <taxon>Bacteria</taxon>
        <taxon>Bacillati</taxon>
        <taxon>Bacillota</taxon>
        <taxon>Clostridia</taxon>
        <taxon>Eubacteriales</taxon>
        <taxon>Clostridiaceae</taxon>
        <taxon>Clostridium</taxon>
    </lineage>
</organism>
<dbReference type="InterPro" id="IPR005025">
    <property type="entry name" value="FMN_Rdtase-like_dom"/>
</dbReference>
<evidence type="ECO:0000313" key="5">
    <source>
        <dbReference type="Proteomes" id="UP000004198"/>
    </source>
</evidence>
<dbReference type="RefSeq" id="WP_007062302.1">
    <property type="nucleotide sequence ID" value="NZ_ACVI01000063.1"/>
</dbReference>
<evidence type="ECO:0000259" key="3">
    <source>
        <dbReference type="Pfam" id="PF03358"/>
    </source>
</evidence>
<accession>C6PXA0</accession>
<dbReference type="PANTHER" id="PTHR43278:SF2">
    <property type="entry name" value="IRON-SULFUR FLAVOPROTEIN"/>
    <property type="match status" value="1"/>
</dbReference>
<dbReference type="KEGG" id="cck:Ccar_14960"/>
<comment type="caution">
    <text evidence="4">The sequence shown here is derived from an EMBL/GenBank/DDBJ whole genome shotgun (WGS) entry which is preliminary data.</text>
</comment>
<keyword evidence="1" id="KW-0285">Flavoprotein</keyword>
<gene>
    <name evidence="4" type="ORF">CcarbDRAFT_3417</name>
</gene>
<sequence>MKKILVLNGSPRKDGIVYNLLKEIANGSKESNEIEWIDVYNLKMKPCIACMKCRPNNECVLPKDDAHIVGEKIQKSDVLIVGTPTYWGNMSSQLKVLFERNVPVFMGESDSGMPIAKQKGKTAVIVVSCSTPWPFNFIAAESRGAMKAIKEVLHYGGYKIVGKIVKSGTKTNRNISEKMLDKARKIGAKL</sequence>
<keyword evidence="5" id="KW-1185">Reference proteome</keyword>
<name>C6PXA0_9CLOT</name>
<dbReference type="GO" id="GO:0016491">
    <property type="term" value="F:oxidoreductase activity"/>
    <property type="evidence" value="ECO:0007669"/>
    <property type="project" value="InterPro"/>
</dbReference>
<dbReference type="Pfam" id="PF03358">
    <property type="entry name" value="FMN_red"/>
    <property type="match status" value="1"/>
</dbReference>
<evidence type="ECO:0000313" key="4">
    <source>
        <dbReference type="EMBL" id="EET86156.1"/>
    </source>
</evidence>
<dbReference type="SUPFAM" id="SSF52218">
    <property type="entry name" value="Flavoproteins"/>
    <property type="match status" value="1"/>
</dbReference>
<dbReference type="PANTHER" id="PTHR43278">
    <property type="entry name" value="NAD(P)H-DEPENDENT FMN-CONTAINING OXIDOREDUCTASE YWQN-RELATED"/>
    <property type="match status" value="1"/>
</dbReference>